<feature type="domain" description="AprE-like beta-barrel" evidence="12">
    <location>
        <begin position="383"/>
        <end position="471"/>
    </location>
</feature>
<keyword evidence="7 9" id="KW-1133">Transmembrane helix</keyword>
<dbReference type="AlphaFoldDB" id="A0A1Y5TQA7"/>
<dbReference type="Pfam" id="PF26002">
    <property type="entry name" value="Beta-barrel_AprE"/>
    <property type="match status" value="1"/>
</dbReference>
<evidence type="ECO:0000256" key="4">
    <source>
        <dbReference type="ARBA" id="ARBA00022475"/>
    </source>
</evidence>
<name>A0A1Y5TQA7_9RHOB</name>
<accession>A0A1Y5TQA7</accession>
<feature type="transmembrane region" description="Helical" evidence="9">
    <location>
        <begin position="82"/>
        <end position="104"/>
    </location>
</feature>
<evidence type="ECO:0000256" key="6">
    <source>
        <dbReference type="ARBA" id="ARBA00022692"/>
    </source>
</evidence>
<dbReference type="InterPro" id="IPR058625">
    <property type="entry name" value="MdtA-like_BSH"/>
</dbReference>
<sequence length="495" mass="54844">MNEQDEARPRTGFLGLRRARTISDTALQYAGSETIDVTPALSDTDVARLPPPPQVPQTASRRARHLRHLAESARLEERPDHFSLRFAIWGISGSLLATLVWTAFATLPEVARGTGQIMPQSFERELVHRESGRILALNTGSGDVVKAGDVIARLDDDAERTQLSIAQSMNLSLRLRIERLSAFVEERTPDFGAASDETPEVLQAQQAYRAMKDSLRDQTAIFLDQIDKNIRDRAILERQIAAQTERLRARQDLLLRREELFEKKLVIFPEILEARQSAADAQADLDILTTQLQRNLNAEQELLSRVSSLTSTRKADARQQLQQAYAELSESEARILGMREGIERKSIRAPVDGVLKLPDRLAVGDFVSAGQPLGYVVPQDDPLVARIRIPAREISNIYIGQPVDLKITSLDFIRFGKVSGTIASLSPAASVSETGDVYYGAEVDLERDDLVLAGKSYPLLPGMVVSAEIINGSRTVLAYLFKPVKVALEDAFKES</sequence>
<dbReference type="Pfam" id="PF25917">
    <property type="entry name" value="BSH_RND"/>
    <property type="match status" value="1"/>
</dbReference>
<keyword evidence="4 9" id="KW-1003">Cell membrane</keyword>
<reference evidence="13 14" key="1">
    <citation type="submission" date="2017-03" db="EMBL/GenBank/DDBJ databases">
        <authorList>
            <person name="Afonso C.L."/>
            <person name="Miller P.J."/>
            <person name="Scott M.A."/>
            <person name="Spackman E."/>
            <person name="Goraichik I."/>
            <person name="Dimitrov K.M."/>
            <person name="Suarez D.L."/>
            <person name="Swayne D.E."/>
        </authorList>
    </citation>
    <scope>NUCLEOTIDE SEQUENCE [LARGE SCALE GENOMIC DNA]</scope>
    <source>
        <strain evidence="13 14">CECT 8620</strain>
    </source>
</reference>
<dbReference type="InterPro" id="IPR050739">
    <property type="entry name" value="MFP"/>
</dbReference>
<dbReference type="PRINTS" id="PR01490">
    <property type="entry name" value="RTXTOXIND"/>
</dbReference>
<evidence type="ECO:0000256" key="9">
    <source>
        <dbReference type="RuleBase" id="RU365093"/>
    </source>
</evidence>
<evidence type="ECO:0000256" key="8">
    <source>
        <dbReference type="ARBA" id="ARBA00023136"/>
    </source>
</evidence>
<keyword evidence="6 9" id="KW-0812">Transmembrane</keyword>
<proteinExistence type="inferred from homology"/>
<protein>
    <recommendedName>
        <fullName evidence="9">Membrane fusion protein (MFP) family protein</fullName>
    </recommendedName>
</protein>
<keyword evidence="14" id="KW-1185">Reference proteome</keyword>
<keyword evidence="10" id="KW-0175">Coiled coil</keyword>
<evidence type="ECO:0000256" key="3">
    <source>
        <dbReference type="ARBA" id="ARBA00022448"/>
    </source>
</evidence>
<evidence type="ECO:0000256" key="5">
    <source>
        <dbReference type="ARBA" id="ARBA00022519"/>
    </source>
</evidence>
<dbReference type="InterPro" id="IPR010129">
    <property type="entry name" value="T1SS_HlyD"/>
</dbReference>
<keyword evidence="3 9" id="KW-0813">Transport</keyword>
<evidence type="ECO:0000313" key="14">
    <source>
        <dbReference type="Proteomes" id="UP000193862"/>
    </source>
</evidence>
<evidence type="ECO:0000256" key="2">
    <source>
        <dbReference type="ARBA" id="ARBA00009477"/>
    </source>
</evidence>
<gene>
    <name evidence="13" type="primary">hlyD</name>
    <name evidence="13" type="ORF">AQS8620_03274</name>
</gene>
<dbReference type="PANTHER" id="PTHR30386:SF26">
    <property type="entry name" value="TRANSPORT PROTEIN COMB"/>
    <property type="match status" value="1"/>
</dbReference>
<dbReference type="GO" id="GO:0005886">
    <property type="term" value="C:plasma membrane"/>
    <property type="evidence" value="ECO:0007669"/>
    <property type="project" value="UniProtKB-SubCell"/>
</dbReference>
<organism evidence="13 14">
    <name type="scientific">Aquimixticola soesokkakensis</name>
    <dbReference type="NCBI Taxonomy" id="1519096"/>
    <lineage>
        <taxon>Bacteria</taxon>
        <taxon>Pseudomonadati</taxon>
        <taxon>Pseudomonadota</taxon>
        <taxon>Alphaproteobacteria</taxon>
        <taxon>Rhodobacterales</taxon>
        <taxon>Paracoccaceae</taxon>
        <taxon>Aquimixticola</taxon>
    </lineage>
</organism>
<keyword evidence="5 9" id="KW-0997">Cell inner membrane</keyword>
<dbReference type="NCBIfam" id="TIGR01843">
    <property type="entry name" value="type_I_hlyD"/>
    <property type="match status" value="1"/>
</dbReference>
<dbReference type="GO" id="GO:0015031">
    <property type="term" value="P:protein transport"/>
    <property type="evidence" value="ECO:0007669"/>
    <property type="project" value="InterPro"/>
</dbReference>
<dbReference type="InterPro" id="IPR058982">
    <property type="entry name" value="Beta-barrel_AprE"/>
</dbReference>
<dbReference type="OrthoDB" id="9810980at2"/>
<dbReference type="RefSeq" id="WP_085838073.1">
    <property type="nucleotide sequence ID" value="NZ_FWFS01000015.1"/>
</dbReference>
<evidence type="ECO:0000256" key="10">
    <source>
        <dbReference type="SAM" id="Coils"/>
    </source>
</evidence>
<comment type="similarity">
    <text evidence="2 9">Belongs to the membrane fusion protein (MFP) (TC 8.A.1) family.</text>
</comment>
<evidence type="ECO:0000256" key="7">
    <source>
        <dbReference type="ARBA" id="ARBA00022989"/>
    </source>
</evidence>
<comment type="subcellular location">
    <subcellularLocation>
        <location evidence="1 9">Cell inner membrane</location>
        <topology evidence="1 9">Single-pass membrane protein</topology>
    </subcellularLocation>
</comment>
<feature type="domain" description="Multidrug resistance protein MdtA-like barrel-sandwich hybrid" evidence="11">
    <location>
        <begin position="130"/>
        <end position="377"/>
    </location>
</feature>
<evidence type="ECO:0000259" key="11">
    <source>
        <dbReference type="Pfam" id="PF25917"/>
    </source>
</evidence>
<evidence type="ECO:0000313" key="13">
    <source>
        <dbReference type="EMBL" id="SLN69397.1"/>
    </source>
</evidence>
<dbReference type="Gene3D" id="2.40.50.100">
    <property type="match status" value="1"/>
</dbReference>
<keyword evidence="8 9" id="KW-0472">Membrane</keyword>
<feature type="coiled-coil region" evidence="10">
    <location>
        <begin position="271"/>
        <end position="334"/>
    </location>
</feature>
<dbReference type="EMBL" id="FWFS01000015">
    <property type="protein sequence ID" value="SLN69397.1"/>
    <property type="molecule type" value="Genomic_DNA"/>
</dbReference>
<dbReference type="SUPFAM" id="SSF111369">
    <property type="entry name" value="HlyD-like secretion proteins"/>
    <property type="match status" value="1"/>
</dbReference>
<dbReference type="PANTHER" id="PTHR30386">
    <property type="entry name" value="MEMBRANE FUSION SUBUNIT OF EMRAB-TOLC MULTIDRUG EFFLUX PUMP"/>
    <property type="match status" value="1"/>
</dbReference>
<dbReference type="Proteomes" id="UP000193862">
    <property type="component" value="Unassembled WGS sequence"/>
</dbReference>
<dbReference type="Gene3D" id="2.40.30.170">
    <property type="match status" value="1"/>
</dbReference>
<evidence type="ECO:0000259" key="12">
    <source>
        <dbReference type="Pfam" id="PF26002"/>
    </source>
</evidence>
<evidence type="ECO:0000256" key="1">
    <source>
        <dbReference type="ARBA" id="ARBA00004377"/>
    </source>
</evidence>